<dbReference type="Proteomes" id="UP001205998">
    <property type="component" value="Unassembled WGS sequence"/>
</dbReference>
<organism evidence="2 3">
    <name type="scientific">Silurus asotus</name>
    <name type="common">Amur catfish</name>
    <name type="synonym">Parasilurus asotus</name>
    <dbReference type="NCBI Taxonomy" id="30991"/>
    <lineage>
        <taxon>Eukaryota</taxon>
        <taxon>Metazoa</taxon>
        <taxon>Chordata</taxon>
        <taxon>Craniata</taxon>
        <taxon>Vertebrata</taxon>
        <taxon>Euteleostomi</taxon>
        <taxon>Actinopterygii</taxon>
        <taxon>Neopterygii</taxon>
        <taxon>Teleostei</taxon>
        <taxon>Ostariophysi</taxon>
        <taxon>Siluriformes</taxon>
        <taxon>Siluridae</taxon>
        <taxon>Silurus</taxon>
    </lineage>
</organism>
<feature type="compositionally biased region" description="Basic and acidic residues" evidence="1">
    <location>
        <begin position="1"/>
        <end position="17"/>
    </location>
</feature>
<gene>
    <name evidence="2" type="ORF">C0J50_18751</name>
</gene>
<name>A0AAD5ARW7_SILAS</name>
<protein>
    <submittedName>
        <fullName evidence="2">Uncharacterized protein</fullName>
    </submittedName>
</protein>
<feature type="region of interest" description="Disordered" evidence="1">
    <location>
        <begin position="62"/>
        <end position="102"/>
    </location>
</feature>
<dbReference type="AlphaFoldDB" id="A0AAD5ARW7"/>
<comment type="caution">
    <text evidence="2">The sequence shown here is derived from an EMBL/GenBank/DDBJ whole genome shotgun (WGS) entry which is preliminary data.</text>
</comment>
<feature type="region of interest" description="Disordered" evidence="1">
    <location>
        <begin position="1"/>
        <end position="34"/>
    </location>
</feature>
<accession>A0AAD5ARW7</accession>
<keyword evidence="3" id="KW-1185">Reference proteome</keyword>
<proteinExistence type="predicted"/>
<feature type="compositionally biased region" description="Acidic residues" evidence="1">
    <location>
        <begin position="77"/>
        <end position="88"/>
    </location>
</feature>
<evidence type="ECO:0000313" key="3">
    <source>
        <dbReference type="Proteomes" id="UP001205998"/>
    </source>
</evidence>
<reference evidence="2" key="1">
    <citation type="submission" date="2018-07" db="EMBL/GenBank/DDBJ databases">
        <title>Comparative genomics of catfishes provides insights into carnivory and benthic adaptation.</title>
        <authorList>
            <person name="Zhang Y."/>
            <person name="Wang D."/>
            <person name="Peng Z."/>
            <person name="Zheng S."/>
            <person name="Shao F."/>
            <person name="Tao W."/>
        </authorList>
    </citation>
    <scope>NUCLEOTIDE SEQUENCE</scope>
    <source>
        <strain evidence="2">Chongqing</strain>
    </source>
</reference>
<evidence type="ECO:0000313" key="2">
    <source>
        <dbReference type="EMBL" id="KAI5621694.1"/>
    </source>
</evidence>
<sequence>MRMKVVPREAGDSRCRSGEPLWSGGGVRAFSPPAQSAVPWPLPCAGARASGVTTRVGLAAEAPGALGAATSPPADAHEEEEEEEEEEGEERRPPRSSWCEAV</sequence>
<evidence type="ECO:0000256" key="1">
    <source>
        <dbReference type="SAM" id="MobiDB-lite"/>
    </source>
</evidence>
<dbReference type="EMBL" id="MU551630">
    <property type="protein sequence ID" value="KAI5621694.1"/>
    <property type="molecule type" value="Genomic_DNA"/>
</dbReference>